<dbReference type="InterPro" id="IPR037284">
    <property type="entry name" value="SUF_FeS_clus_asmbl_SufBD_sf"/>
</dbReference>
<dbReference type="InterPro" id="IPR000825">
    <property type="entry name" value="SUF_FeS_clus_asmbl_SufBD_core"/>
</dbReference>
<reference evidence="3" key="1">
    <citation type="submission" date="2020-05" db="EMBL/GenBank/DDBJ databases">
        <authorList>
            <person name="Chiriac C."/>
            <person name="Salcher M."/>
            <person name="Ghai R."/>
            <person name="Kavagutti S V."/>
        </authorList>
    </citation>
    <scope>NUCLEOTIDE SEQUENCE</scope>
</reference>
<evidence type="ECO:0000313" key="2">
    <source>
        <dbReference type="EMBL" id="CAB4826190.1"/>
    </source>
</evidence>
<proteinExistence type="predicted"/>
<evidence type="ECO:0000313" key="4">
    <source>
        <dbReference type="EMBL" id="CAB5010265.1"/>
    </source>
</evidence>
<dbReference type="EMBL" id="CAFBPM010000002">
    <property type="protein sequence ID" value="CAB5010265.1"/>
    <property type="molecule type" value="Genomic_DNA"/>
</dbReference>
<dbReference type="InterPro" id="IPR055346">
    <property type="entry name" value="Fe-S_cluster_assembly_SufBD"/>
</dbReference>
<organism evidence="3">
    <name type="scientific">freshwater metagenome</name>
    <dbReference type="NCBI Taxonomy" id="449393"/>
    <lineage>
        <taxon>unclassified sequences</taxon>
        <taxon>metagenomes</taxon>
        <taxon>ecological metagenomes</taxon>
    </lineage>
</organism>
<name>A0A6J7EFC6_9ZZZZ</name>
<protein>
    <submittedName>
        <fullName evidence="3">Unannotated protein</fullName>
    </submittedName>
</protein>
<evidence type="ECO:0000313" key="3">
    <source>
        <dbReference type="EMBL" id="CAB4881636.1"/>
    </source>
</evidence>
<gene>
    <name evidence="2" type="ORF">UFOPK3164_00777</name>
    <name evidence="3" type="ORF">UFOPK3427_01541</name>
    <name evidence="4" type="ORF">UFOPK4112_00267</name>
</gene>
<dbReference type="EMBL" id="CAFBLT010000002">
    <property type="protein sequence ID" value="CAB4881636.1"/>
    <property type="molecule type" value="Genomic_DNA"/>
</dbReference>
<sequence>MPLLTSDTAAQLGGPEWLVARREAGAATFEKIGMPNARDEVWRYSPIGDLDLDRFSLAQENITLGETSLEAFSNFSGTVVHVAATGIEIPTASPNGITLVKGSEYGEASELFGSVANDADAMVALNSAHVRDPLIVDVAKGSLNDEPVVIVHHASSGSMFPRTIIRLADGAVASVIEIFVGGDADTLSIPVTEIEAGDGANLRYGSLQLLNRVGWHLSTISARVGRDANVMQFTTGLGAAYDRCRSDVELAGQGASSVLRSTYFGSGDQIHDLRTQQDHVAPKTISDLLCKGAVTGSSRSVYTGMIKVRNGAIRSNAMQTNHNLVLSETAHADTVPNLDISENDVRCSHASTVGPLDEDQRYYLESRGISPVNTERLLVRGFFRDLLEKTPLPLGTAIAQEEIEARLSQESLV</sequence>
<evidence type="ECO:0000259" key="1">
    <source>
        <dbReference type="Pfam" id="PF01458"/>
    </source>
</evidence>
<dbReference type="SUPFAM" id="SSF101960">
    <property type="entry name" value="Stabilizer of iron transporter SufD"/>
    <property type="match status" value="1"/>
</dbReference>
<dbReference type="EMBL" id="CAFABE010000029">
    <property type="protein sequence ID" value="CAB4826190.1"/>
    <property type="molecule type" value="Genomic_DNA"/>
</dbReference>
<accession>A0A6J7EFC6</accession>
<dbReference type="GO" id="GO:0016226">
    <property type="term" value="P:iron-sulfur cluster assembly"/>
    <property type="evidence" value="ECO:0007669"/>
    <property type="project" value="InterPro"/>
</dbReference>
<dbReference type="PANTHER" id="PTHR43575:SF1">
    <property type="entry name" value="PROTEIN ABCI7, CHLOROPLASTIC"/>
    <property type="match status" value="1"/>
</dbReference>
<feature type="domain" description="SUF system FeS cluster assembly SufBD core" evidence="1">
    <location>
        <begin position="154"/>
        <end position="382"/>
    </location>
</feature>
<dbReference type="PANTHER" id="PTHR43575">
    <property type="entry name" value="PROTEIN ABCI7, CHLOROPLASTIC"/>
    <property type="match status" value="1"/>
</dbReference>
<dbReference type="Pfam" id="PF01458">
    <property type="entry name" value="SUFBD_core"/>
    <property type="match status" value="1"/>
</dbReference>
<dbReference type="AlphaFoldDB" id="A0A6J7EFC6"/>